<sequence length="135" mass="15292">MSLKISTPLKNLIFLSLSLSTKQNLFVMASDRDRNEPDYVPPGPKESLHPIDVTPEVISIAQKMKKDAEKKLKIKPGYTTFTPLSYIKEGETDYCIRVKVDNDQLIDVFGKYVAGSVMRVKAKTVTEDNKMTFDF</sequence>
<dbReference type="EnsemblMetazoa" id="XM_019998222.1">
    <property type="protein sequence ID" value="XP_019853781.1"/>
    <property type="gene ID" value="LOC109583050"/>
</dbReference>
<dbReference type="GeneID" id="109583050"/>
<name>A0AAN0JAL9_AMPQE</name>
<dbReference type="AlphaFoldDB" id="A0AAN0JAL9"/>
<dbReference type="RefSeq" id="XP_019853781.1">
    <property type="nucleotide sequence ID" value="XM_019998222.1"/>
</dbReference>
<dbReference type="Proteomes" id="UP000007879">
    <property type="component" value="Unassembled WGS sequence"/>
</dbReference>
<keyword evidence="2" id="KW-1185">Reference proteome</keyword>
<dbReference type="KEGG" id="aqu:109583050"/>
<protein>
    <submittedName>
        <fullName evidence="1">Uncharacterized protein</fullName>
    </submittedName>
</protein>
<reference evidence="1" key="2">
    <citation type="submission" date="2024-06" db="UniProtKB">
        <authorList>
            <consortium name="EnsemblMetazoa"/>
        </authorList>
    </citation>
    <scope>IDENTIFICATION</scope>
</reference>
<proteinExistence type="predicted"/>
<evidence type="ECO:0000313" key="1">
    <source>
        <dbReference type="EnsemblMetazoa" id="XP_019853781.1"/>
    </source>
</evidence>
<organism evidence="1 2">
    <name type="scientific">Amphimedon queenslandica</name>
    <name type="common">Sponge</name>
    <dbReference type="NCBI Taxonomy" id="400682"/>
    <lineage>
        <taxon>Eukaryota</taxon>
        <taxon>Metazoa</taxon>
        <taxon>Porifera</taxon>
        <taxon>Demospongiae</taxon>
        <taxon>Heteroscleromorpha</taxon>
        <taxon>Haplosclerida</taxon>
        <taxon>Niphatidae</taxon>
        <taxon>Amphimedon</taxon>
    </lineage>
</organism>
<accession>A0AAN0JAL9</accession>
<evidence type="ECO:0000313" key="2">
    <source>
        <dbReference type="Proteomes" id="UP000007879"/>
    </source>
</evidence>
<reference evidence="2" key="1">
    <citation type="journal article" date="2010" name="Nature">
        <title>The Amphimedon queenslandica genome and the evolution of animal complexity.</title>
        <authorList>
            <person name="Srivastava M."/>
            <person name="Simakov O."/>
            <person name="Chapman J."/>
            <person name="Fahey B."/>
            <person name="Gauthier M.E."/>
            <person name="Mitros T."/>
            <person name="Richards G.S."/>
            <person name="Conaco C."/>
            <person name="Dacre M."/>
            <person name="Hellsten U."/>
            <person name="Larroux C."/>
            <person name="Putnam N.H."/>
            <person name="Stanke M."/>
            <person name="Adamska M."/>
            <person name="Darling A."/>
            <person name="Degnan S.M."/>
            <person name="Oakley T.H."/>
            <person name="Plachetzki D.C."/>
            <person name="Zhai Y."/>
            <person name="Adamski M."/>
            <person name="Calcino A."/>
            <person name="Cummins S.F."/>
            <person name="Goodstein D.M."/>
            <person name="Harris C."/>
            <person name="Jackson D.J."/>
            <person name="Leys S.P."/>
            <person name="Shu S."/>
            <person name="Woodcroft B.J."/>
            <person name="Vervoort M."/>
            <person name="Kosik K.S."/>
            <person name="Manning G."/>
            <person name="Degnan B.M."/>
            <person name="Rokhsar D.S."/>
        </authorList>
    </citation>
    <scope>NUCLEOTIDE SEQUENCE [LARGE SCALE GENOMIC DNA]</scope>
</reference>